<feature type="non-terminal residue" evidence="3">
    <location>
        <position position="1"/>
    </location>
</feature>
<keyword evidence="1" id="KW-0611">Plant defense</keyword>
<feature type="domain" description="Disease resistance protein At4g27190-like leucine-rich repeats" evidence="2">
    <location>
        <begin position="54"/>
        <end position="180"/>
    </location>
</feature>
<dbReference type="AlphaFoldDB" id="A0A151R1Q7"/>
<evidence type="ECO:0000313" key="3">
    <source>
        <dbReference type="EMBL" id="KYP36453.1"/>
    </source>
</evidence>
<dbReference type="Proteomes" id="UP000075243">
    <property type="component" value="Unassembled WGS sequence"/>
</dbReference>
<dbReference type="InterPro" id="IPR032675">
    <property type="entry name" value="LRR_dom_sf"/>
</dbReference>
<dbReference type="SUPFAM" id="SSF52047">
    <property type="entry name" value="RNI-like"/>
    <property type="match status" value="1"/>
</dbReference>
<dbReference type="InterPro" id="IPR057135">
    <property type="entry name" value="At4g27190-like_LRR"/>
</dbReference>
<keyword evidence="4" id="KW-1185">Reference proteome</keyword>
<evidence type="ECO:0000313" key="4">
    <source>
        <dbReference type="Proteomes" id="UP000075243"/>
    </source>
</evidence>
<dbReference type="Gramene" id="C.cajan_43339.t">
    <property type="protein sequence ID" value="C.cajan_43339.t.cds1"/>
    <property type="gene ID" value="C.cajan_43339"/>
</dbReference>
<proteinExistence type="predicted"/>
<dbReference type="PANTHER" id="PTHR33463">
    <property type="entry name" value="NB-ARC DOMAIN-CONTAINING PROTEIN-RELATED"/>
    <property type="match status" value="1"/>
</dbReference>
<organism evidence="3 4">
    <name type="scientific">Cajanus cajan</name>
    <name type="common">Pigeon pea</name>
    <name type="synonym">Cajanus indicus</name>
    <dbReference type="NCBI Taxonomy" id="3821"/>
    <lineage>
        <taxon>Eukaryota</taxon>
        <taxon>Viridiplantae</taxon>
        <taxon>Streptophyta</taxon>
        <taxon>Embryophyta</taxon>
        <taxon>Tracheophyta</taxon>
        <taxon>Spermatophyta</taxon>
        <taxon>Magnoliopsida</taxon>
        <taxon>eudicotyledons</taxon>
        <taxon>Gunneridae</taxon>
        <taxon>Pentapetalae</taxon>
        <taxon>rosids</taxon>
        <taxon>fabids</taxon>
        <taxon>Fabales</taxon>
        <taxon>Fabaceae</taxon>
        <taxon>Papilionoideae</taxon>
        <taxon>50 kb inversion clade</taxon>
        <taxon>NPAAA clade</taxon>
        <taxon>indigoferoid/millettioid clade</taxon>
        <taxon>Phaseoleae</taxon>
        <taxon>Cajanus</taxon>
    </lineage>
</organism>
<protein>
    <recommendedName>
        <fullName evidence="2">Disease resistance protein At4g27190-like leucine-rich repeats domain-containing protein</fullName>
    </recommendedName>
</protein>
<dbReference type="OMA" id="THASQQM"/>
<gene>
    <name evidence="3" type="ORF">KK1_042428</name>
</gene>
<accession>A0A151R1Q7</accession>
<dbReference type="PANTHER" id="PTHR33463:SF151">
    <property type="entry name" value="NB-ARC DOMAIN-CONTAINING PROTEIN"/>
    <property type="match status" value="1"/>
</dbReference>
<name>A0A151R1Q7_CAJCA</name>
<evidence type="ECO:0000256" key="1">
    <source>
        <dbReference type="ARBA" id="ARBA00022821"/>
    </source>
</evidence>
<reference evidence="3" key="1">
    <citation type="journal article" date="2012" name="Nat. Biotechnol.">
        <title>Draft genome sequence of pigeonpea (Cajanus cajan), an orphan legume crop of resource-poor farmers.</title>
        <authorList>
            <person name="Varshney R.K."/>
            <person name="Chen W."/>
            <person name="Li Y."/>
            <person name="Bharti A.K."/>
            <person name="Saxena R.K."/>
            <person name="Schlueter J.A."/>
            <person name="Donoghue M.T."/>
            <person name="Azam S."/>
            <person name="Fan G."/>
            <person name="Whaley A.M."/>
            <person name="Farmer A.D."/>
            <person name="Sheridan J."/>
            <person name="Iwata A."/>
            <person name="Tuteja R."/>
            <person name="Penmetsa R.V."/>
            <person name="Wu W."/>
            <person name="Upadhyaya H.D."/>
            <person name="Yang S.P."/>
            <person name="Shah T."/>
            <person name="Saxena K.B."/>
            <person name="Michael T."/>
            <person name="McCombie W.R."/>
            <person name="Yang B."/>
            <person name="Zhang G."/>
            <person name="Yang H."/>
            <person name="Wang J."/>
            <person name="Spillane C."/>
            <person name="Cook D.R."/>
            <person name="May G.D."/>
            <person name="Xu X."/>
            <person name="Jackson S.A."/>
        </authorList>
    </citation>
    <scope>NUCLEOTIDE SEQUENCE [LARGE SCALE GENOMIC DNA]</scope>
</reference>
<sequence length="189" mass="21560">DHFPKLKSIAIQNCNKLRKLFSLTIVGSLPELGSLYVDQCNELEEVLSFDSEEASHVENLNALSQQVCFPKLCSIWIKVCNKMKFIFSYSMACHCPSLRSLGVESCSQLEKIVKFEHKGTSEEGGGGMVIDDEHRKHLLFPDLHWLHLEKLPTLTGIFPWFEFQYGPLFHFSILTIEDCPKYLMSSVST</sequence>
<evidence type="ECO:0000259" key="2">
    <source>
        <dbReference type="Pfam" id="PF23247"/>
    </source>
</evidence>
<dbReference type="InterPro" id="IPR050905">
    <property type="entry name" value="Plant_NBS-LRR"/>
</dbReference>
<dbReference type="Pfam" id="PF23247">
    <property type="entry name" value="LRR_RPS2"/>
    <property type="match status" value="1"/>
</dbReference>
<dbReference type="Gene3D" id="3.80.10.10">
    <property type="entry name" value="Ribonuclease Inhibitor"/>
    <property type="match status" value="1"/>
</dbReference>
<dbReference type="EMBL" id="KQ484214">
    <property type="protein sequence ID" value="KYP36453.1"/>
    <property type="molecule type" value="Genomic_DNA"/>
</dbReference>